<sequence length="185" mass="20682">MATAGHNSNELTDKERQALFAHHVRTDISIEAKIAELREQKKANRKLAQNDGFPSAKIDHYTKALQAEDKQKPVDKHRSEKENLIWLGLIHEDPNGDLLADRATKEQKIFAAGQAAGLMARDRVSNYDAGSVDDKTWLSGWDDGQRIVRENLESAMNKRNAAKAVSNKEEPASEEDPFPDADTVH</sequence>
<comment type="caution">
    <text evidence="2">The sequence shown here is derived from an EMBL/GenBank/DDBJ whole genome shotgun (WGS) entry which is preliminary data.</text>
</comment>
<dbReference type="AlphaFoldDB" id="A0A6A8AEJ0"/>
<accession>A0A6A8AEJ0</accession>
<name>A0A6A8AEJ0_9HYPH</name>
<proteinExistence type="predicted"/>
<evidence type="ECO:0000313" key="2">
    <source>
        <dbReference type="EMBL" id="MQY48217.1"/>
    </source>
</evidence>
<reference evidence="2 3" key="1">
    <citation type="submission" date="2019-11" db="EMBL/GenBank/DDBJ databases">
        <title>Genome analysis of Rhizobacterium cereale a novel genus and species isolated from maize roots in North Spain.</title>
        <authorList>
            <person name="Menendez E."/>
            <person name="Flores-Felix J.D."/>
            <person name="Ramirez-Bahena M.-H."/>
            <person name="Igual J.M."/>
            <person name="Garcia-Fraile P."/>
            <person name="Peix A."/>
            <person name="Velazquez E."/>
        </authorList>
    </citation>
    <scope>NUCLEOTIDE SEQUENCE [LARGE SCALE GENOMIC DNA]</scope>
    <source>
        <strain evidence="2 3">RZME27</strain>
    </source>
</reference>
<gene>
    <name evidence="2" type="ORF">GAO09_19470</name>
</gene>
<keyword evidence="3" id="KW-1185">Reference proteome</keyword>
<evidence type="ECO:0000256" key="1">
    <source>
        <dbReference type="SAM" id="MobiDB-lite"/>
    </source>
</evidence>
<protein>
    <submittedName>
        <fullName evidence="2">Uncharacterized protein</fullName>
    </submittedName>
</protein>
<dbReference type="Proteomes" id="UP000435138">
    <property type="component" value="Unassembled WGS sequence"/>
</dbReference>
<feature type="region of interest" description="Disordered" evidence="1">
    <location>
        <begin position="154"/>
        <end position="185"/>
    </location>
</feature>
<dbReference type="EMBL" id="WIXI01000047">
    <property type="protein sequence ID" value="MQY48217.1"/>
    <property type="molecule type" value="Genomic_DNA"/>
</dbReference>
<evidence type="ECO:0000313" key="3">
    <source>
        <dbReference type="Proteomes" id="UP000435138"/>
    </source>
</evidence>
<organism evidence="2 3">
    <name type="scientific">Endobacterium cereale</name>
    <dbReference type="NCBI Taxonomy" id="2663029"/>
    <lineage>
        <taxon>Bacteria</taxon>
        <taxon>Pseudomonadati</taxon>
        <taxon>Pseudomonadota</taxon>
        <taxon>Alphaproteobacteria</taxon>
        <taxon>Hyphomicrobiales</taxon>
        <taxon>Rhizobiaceae</taxon>
        <taxon>Endobacterium</taxon>
    </lineage>
</organism>